<dbReference type="GO" id="GO:0016705">
    <property type="term" value="F:oxidoreductase activity, acting on paired donors, with incorporation or reduction of molecular oxygen"/>
    <property type="evidence" value="ECO:0007669"/>
    <property type="project" value="InterPro"/>
</dbReference>
<evidence type="ECO:0000256" key="1">
    <source>
        <dbReference type="ARBA" id="ARBA00010617"/>
    </source>
</evidence>
<gene>
    <name evidence="3" type="ORF">SAMN05216339_101123</name>
</gene>
<proteinExistence type="inferred from homology"/>
<dbReference type="EMBL" id="FPBL01000001">
    <property type="protein sequence ID" value="SFU28239.1"/>
    <property type="molecule type" value="Genomic_DNA"/>
</dbReference>
<protein>
    <submittedName>
        <fullName evidence="3">Cytochrome P450</fullName>
    </submittedName>
</protein>
<dbReference type="PANTHER" id="PTHR46696:SF1">
    <property type="entry name" value="CYTOCHROME P450 YJIB-RELATED"/>
    <property type="match status" value="1"/>
</dbReference>
<dbReference type="InterPro" id="IPR036396">
    <property type="entry name" value="Cyt_P450_sf"/>
</dbReference>
<dbReference type="Pfam" id="PF00067">
    <property type="entry name" value="p450"/>
    <property type="match status" value="1"/>
</dbReference>
<dbReference type="SUPFAM" id="SSF48264">
    <property type="entry name" value="Cytochrome P450"/>
    <property type="match status" value="1"/>
</dbReference>
<evidence type="ECO:0000313" key="4">
    <source>
        <dbReference type="Proteomes" id="UP000183926"/>
    </source>
</evidence>
<feature type="compositionally biased region" description="Basic and acidic residues" evidence="2">
    <location>
        <begin position="76"/>
        <end position="91"/>
    </location>
</feature>
<dbReference type="InterPro" id="IPR001128">
    <property type="entry name" value="Cyt_P450"/>
</dbReference>
<feature type="region of interest" description="Disordered" evidence="2">
    <location>
        <begin position="28"/>
        <end position="91"/>
    </location>
</feature>
<evidence type="ECO:0000256" key="2">
    <source>
        <dbReference type="SAM" id="MobiDB-lite"/>
    </source>
</evidence>
<dbReference type="OrthoDB" id="4168525at2"/>
<name>A0A1I7EWH6_9PROT</name>
<dbReference type="GO" id="GO:0005506">
    <property type="term" value="F:iron ion binding"/>
    <property type="evidence" value="ECO:0007669"/>
    <property type="project" value="InterPro"/>
</dbReference>
<organism evidence="3 4">
    <name type="scientific">Nitrosomonas eutropha</name>
    <dbReference type="NCBI Taxonomy" id="916"/>
    <lineage>
        <taxon>Bacteria</taxon>
        <taxon>Pseudomonadati</taxon>
        <taxon>Pseudomonadota</taxon>
        <taxon>Betaproteobacteria</taxon>
        <taxon>Nitrosomonadales</taxon>
        <taxon>Nitrosomonadaceae</taxon>
        <taxon>Nitrosomonas</taxon>
    </lineage>
</organism>
<accession>A0A1I7EWH6</accession>
<dbReference type="Proteomes" id="UP000183926">
    <property type="component" value="Unassembled WGS sequence"/>
</dbReference>
<reference evidence="3 4" key="1">
    <citation type="submission" date="2016-10" db="EMBL/GenBank/DDBJ databases">
        <authorList>
            <person name="de Groot N.N."/>
        </authorList>
    </citation>
    <scope>NUCLEOTIDE SEQUENCE [LARGE SCALE GENOMIC DNA]</scope>
    <source>
        <strain evidence="3 4">Nm24</strain>
    </source>
</reference>
<dbReference type="GO" id="GO:0020037">
    <property type="term" value="F:heme binding"/>
    <property type="evidence" value="ECO:0007669"/>
    <property type="project" value="InterPro"/>
</dbReference>
<sequence length="626" mass="70013">MARQNGTTIKDQLYGIACGFIKLIQMTSGKKQGNPSPGKEEVPNSPSPVVSFLSDIANAEASSPLPPPPPGPPNPDDPKYANDPEAYRRDKQAAEAAVAAFTAAAQIRGAAVAQVITQWLATSPDAMFQELLAQPRSTMPIFKPAIGPVIVMRHPEVIRCLERTDLFTVDLYAAEMARATDDKTKHPDAYTHFMLGTDRDDLYRLDDVILRRAVSRSDKETLIRLAREEAERWTHQAQAEGTGEIDVVATIAKFVPLRIVGDYLGVHYCEAGAPSALPGLRGGDHFALDENLQKFFTFTRIKEGIVPTGDDLFDWVKDAFRNIFNNINPAYPKFTEYRERGIIATEYLSAYIFALLQHYKARLQHGETVPDTMLTRLLRMQLELAQNTGKLEKEFTRLLGAPLPQGELARRLSDSMIRSNVFGTAVGAVVNPQEATARILDSMLRLKEDKYEVLNDSGFEQARHWANVEPDESDESDYTESLERLRKYALEALRLEPQGEVLLRMCVQDNDVLGGVSLGKGTVVFVAYAAAMLDPEVVPNPTAFDVTRDERLTPYLCNQERASEAPQSLIYLQHGYGRHKCLGRYASEITMQESLRAMLRIGSLKRRGELEMDEENWFAMHFKIGF</sequence>
<feature type="compositionally biased region" description="Pro residues" evidence="2">
    <location>
        <begin position="64"/>
        <end position="75"/>
    </location>
</feature>
<dbReference type="Gene3D" id="1.10.630.10">
    <property type="entry name" value="Cytochrome P450"/>
    <property type="match status" value="1"/>
</dbReference>
<dbReference type="GO" id="GO:0004497">
    <property type="term" value="F:monooxygenase activity"/>
    <property type="evidence" value="ECO:0007669"/>
    <property type="project" value="InterPro"/>
</dbReference>
<dbReference type="AlphaFoldDB" id="A0A1I7EWH6"/>
<dbReference type="RefSeq" id="WP_074925955.1">
    <property type="nucleotide sequence ID" value="NZ_FPBL01000001.1"/>
</dbReference>
<evidence type="ECO:0000313" key="3">
    <source>
        <dbReference type="EMBL" id="SFU28239.1"/>
    </source>
</evidence>
<comment type="similarity">
    <text evidence="1">Belongs to the cytochrome P450 family.</text>
</comment>
<dbReference type="PANTHER" id="PTHR46696">
    <property type="entry name" value="P450, PUTATIVE (EUROFUNG)-RELATED"/>
    <property type="match status" value="1"/>
</dbReference>